<dbReference type="PANTHER" id="PTHR10627:SF31">
    <property type="entry name" value="DODECA-SATELLITE-BINDING PROTEIN 1, ISOFORM A"/>
    <property type="match status" value="1"/>
</dbReference>
<evidence type="ECO:0000256" key="2">
    <source>
        <dbReference type="PROSITE-ProRule" id="PRU00117"/>
    </source>
</evidence>
<keyword evidence="1" id="KW-0677">Repeat</keyword>
<feature type="domain" description="K Homology" evidence="3">
    <location>
        <begin position="897"/>
        <end position="970"/>
    </location>
</feature>
<keyword evidence="5" id="KW-1185">Reference proteome</keyword>
<dbReference type="Gene3D" id="3.30.1370.10">
    <property type="entry name" value="K Homology domain, type 1"/>
    <property type="match status" value="8"/>
</dbReference>
<dbReference type="Pfam" id="PF00013">
    <property type="entry name" value="KH_1"/>
    <property type="match status" value="7"/>
</dbReference>
<feature type="domain" description="K Homology" evidence="3">
    <location>
        <begin position="974"/>
        <end position="1051"/>
    </location>
</feature>
<name>A0A420HTM4_9PEZI</name>
<dbReference type="CDD" id="cd00105">
    <property type="entry name" value="KH-I"/>
    <property type="match status" value="1"/>
</dbReference>
<dbReference type="InterPro" id="IPR054548">
    <property type="entry name" value="SCP160-like_KH"/>
</dbReference>
<feature type="domain" description="K Homology" evidence="3">
    <location>
        <begin position="234"/>
        <end position="311"/>
    </location>
</feature>
<dbReference type="STRING" id="212602.A0A420HTM4"/>
<keyword evidence="2" id="KW-0694">RNA-binding</keyword>
<comment type="caution">
    <text evidence="4">The sequence shown here is derived from an EMBL/GenBank/DDBJ whole genome shotgun (WGS) entry which is preliminary data.</text>
</comment>
<dbReference type="InterPro" id="IPR004088">
    <property type="entry name" value="KH_dom_type_1"/>
</dbReference>
<dbReference type="OrthoDB" id="10027144at2759"/>
<dbReference type="GO" id="GO:0003729">
    <property type="term" value="F:mRNA binding"/>
    <property type="evidence" value="ECO:0007669"/>
    <property type="project" value="TreeGrafter"/>
</dbReference>
<evidence type="ECO:0000259" key="3">
    <source>
        <dbReference type="SMART" id="SM00322"/>
    </source>
</evidence>
<dbReference type="PROSITE" id="PS50084">
    <property type="entry name" value="KH_TYPE_1"/>
    <property type="match status" value="8"/>
</dbReference>
<reference evidence="4 5" key="1">
    <citation type="journal article" date="2018" name="BMC Genomics">
        <title>Comparative genome analyses reveal sequence features reflecting distinct modes of host-adaptation between dicot and monocot powdery mildew.</title>
        <authorList>
            <person name="Wu Y."/>
            <person name="Ma X."/>
            <person name="Pan Z."/>
            <person name="Kale S.D."/>
            <person name="Song Y."/>
            <person name="King H."/>
            <person name="Zhang Q."/>
            <person name="Presley C."/>
            <person name="Deng X."/>
            <person name="Wei C.I."/>
            <person name="Xiao S."/>
        </authorList>
    </citation>
    <scope>NUCLEOTIDE SEQUENCE [LARGE SCALE GENOMIC DNA]</scope>
    <source>
        <strain evidence="4">UMSG2</strain>
    </source>
</reference>
<dbReference type="GO" id="GO:0005737">
    <property type="term" value="C:cytoplasm"/>
    <property type="evidence" value="ECO:0007669"/>
    <property type="project" value="TreeGrafter"/>
</dbReference>
<proteinExistence type="predicted"/>
<dbReference type="SMART" id="SM00322">
    <property type="entry name" value="KH"/>
    <property type="match status" value="8"/>
</dbReference>
<feature type="domain" description="K Homology" evidence="3">
    <location>
        <begin position="734"/>
        <end position="797"/>
    </location>
</feature>
<feature type="domain" description="K Homology" evidence="3">
    <location>
        <begin position="315"/>
        <end position="406"/>
    </location>
</feature>
<organism evidence="4 5">
    <name type="scientific">Erysiphe neolycopersici</name>
    <dbReference type="NCBI Taxonomy" id="212602"/>
    <lineage>
        <taxon>Eukaryota</taxon>
        <taxon>Fungi</taxon>
        <taxon>Dikarya</taxon>
        <taxon>Ascomycota</taxon>
        <taxon>Pezizomycotina</taxon>
        <taxon>Leotiomycetes</taxon>
        <taxon>Erysiphales</taxon>
        <taxon>Erysiphaceae</taxon>
        <taxon>Erysiphe</taxon>
    </lineage>
</organism>
<feature type="domain" description="K Homology" evidence="3">
    <location>
        <begin position="801"/>
        <end position="892"/>
    </location>
</feature>
<dbReference type="Pfam" id="PF22952">
    <property type="entry name" value="KH_11"/>
    <property type="match status" value="1"/>
</dbReference>
<feature type="domain" description="K Homology" evidence="3">
    <location>
        <begin position="411"/>
        <end position="478"/>
    </location>
</feature>
<dbReference type="InterPro" id="IPR036612">
    <property type="entry name" value="KH_dom_type_1_sf"/>
</dbReference>
<protein>
    <submittedName>
        <fullName evidence="4">Vigilin 1</fullName>
    </submittedName>
</protein>
<dbReference type="AlphaFoldDB" id="A0A420HTM4"/>
<dbReference type="PANTHER" id="PTHR10627">
    <property type="entry name" value="SCP160"/>
    <property type="match status" value="1"/>
</dbReference>
<sequence length="1131" mass="126265">MTPVSDIRSSMTGLSNADILKLRHQKAQHSNILDLHHENNSSYNSSHLNLGSRNTEIDVPRFSDTFPSLETRVAGNVMSFPTNQNQLIDNHSEELFPGLGDCNTKTISTPVWRANQPNPNGHSQLNCSNDNSIFPNQNGVTNKSVSISAPKTLPPSLAGQIQAPMMTLQSNDILPRSQLKKPIPEILKDINRKLRTSLSMMTGEGGVLQFRESSNQKETVKQQAIKELGTLIGSKKSTTMPIPRSIRAFIIGKQGSTIKALQESTGARIQLPKMDDISIPVQDDDEMIDITIEGNSVAIQLAVTEVNKIVRERSVNIQTKLRNIPAEFYPFISGKDNSTVNALEQAYNVQIRIPSYNIWESQSPPQKPLSGQMPNFSPPTGEDLITITGDCGDIQAARTEIEQIAQKLSQELTIDQFIVNNSQHQFVIGKQGVSPECFFAETGCGIILPSDSNEDSITVVGRRDDIENAIDYAIDLASSMNQTIIDISKLYRNASGSSRIHARNITTYLHDRNEIEKICSRYKIHIATSLDSDGASPWEVFYRSEDNKIATKAQSDIGSIILAHPPSRMATIPVDPFFYDYLKREISPGVKRDFGVHMVIPKRHSKNTDILLVYEGKPDIDSEYQIPREKPDTELIKLFEKGLTDAEQFILSLLNKQAQLSETSIDVPRIESFHDKLRRYIQKEQKERAAGEIPARVFVAGTRLTLRGPEPTVNSLSIKVHAFVDQAIKDEKERDFTLKFNFPQKFANQLIGKAGSHIKELKEKFDVEISINDGVVELKGPKAKSEAAKSHISSLGRQWADEVTYVLKIDPCFHREIIGAQGTQINRLQTRYKVQIHFPRPAKPIKDDILNGDNASDVGRRIAHTQEPDEVIIKGPKKGADETRDEILSLFQYLRDNSHSATVLVQAGQIPSLIGQRGSGIEEIRQMSTAKIEIPNVKDIQDSSTRVEVQIKGTKSSVALAKKLIEEKKNLFDNTVVKTLEINKEHHRALIGPQGSILRDIILKAGGSDDRRELRRTVQFPKSDSEENIIKIEGHLDVVDKIIVAMQTIVHDRESRVTDSIEVPIENHRSLIGHNGQIKRDLEQTFNITLEIPRQGSDLTTIKINGLPPNVEKVKAHITDLIAMRKSKSSS</sequence>
<dbReference type="InterPro" id="IPR004087">
    <property type="entry name" value="KH_dom"/>
</dbReference>
<evidence type="ECO:0000313" key="5">
    <source>
        <dbReference type="Proteomes" id="UP000286134"/>
    </source>
</evidence>
<dbReference type="SUPFAM" id="SSF54791">
    <property type="entry name" value="Eukaryotic type KH-domain (KH-domain type I)"/>
    <property type="match status" value="8"/>
</dbReference>
<feature type="domain" description="K Homology" evidence="3">
    <location>
        <begin position="1055"/>
        <end position="1123"/>
    </location>
</feature>
<accession>A0A420HTM4</accession>
<evidence type="ECO:0000313" key="4">
    <source>
        <dbReference type="EMBL" id="RKF60780.1"/>
    </source>
</evidence>
<evidence type="ECO:0000256" key="1">
    <source>
        <dbReference type="ARBA" id="ARBA00022737"/>
    </source>
</evidence>
<dbReference type="EMBL" id="MCFK01004775">
    <property type="protein sequence ID" value="RKF60780.1"/>
    <property type="molecule type" value="Genomic_DNA"/>
</dbReference>
<dbReference type="Proteomes" id="UP000286134">
    <property type="component" value="Unassembled WGS sequence"/>
</dbReference>
<gene>
    <name evidence="4" type="ORF">OnM2_047042</name>
</gene>